<evidence type="ECO:0000313" key="3">
    <source>
        <dbReference type="Proteomes" id="UP000823604"/>
    </source>
</evidence>
<protein>
    <submittedName>
        <fullName evidence="2">BACON domain-containing protein</fullName>
    </submittedName>
</protein>
<dbReference type="Gene3D" id="2.60.40.10">
    <property type="entry name" value="Immunoglobulins"/>
    <property type="match status" value="1"/>
</dbReference>
<proteinExistence type="predicted"/>
<feature type="domain" description="BACON" evidence="1">
    <location>
        <begin position="40"/>
        <end position="95"/>
    </location>
</feature>
<reference evidence="2" key="2">
    <citation type="journal article" date="2021" name="PeerJ">
        <title>Extensive microbial diversity within the chicken gut microbiome revealed by metagenomics and culture.</title>
        <authorList>
            <person name="Gilroy R."/>
            <person name="Ravi A."/>
            <person name="Getino M."/>
            <person name="Pursley I."/>
            <person name="Horton D.L."/>
            <person name="Alikhan N.F."/>
            <person name="Baker D."/>
            <person name="Gharbi K."/>
            <person name="Hall N."/>
            <person name="Watson M."/>
            <person name="Adriaenssens E.M."/>
            <person name="Foster-Nyarko E."/>
            <person name="Jarju S."/>
            <person name="Secka A."/>
            <person name="Antonio M."/>
            <person name="Oren A."/>
            <person name="Chaudhuri R.R."/>
            <person name="La Ragione R."/>
            <person name="Hildebrand F."/>
            <person name="Pallen M.J."/>
        </authorList>
    </citation>
    <scope>NUCLEOTIDE SEQUENCE</scope>
    <source>
        <strain evidence="2">B1-8020</strain>
    </source>
</reference>
<organism evidence="2 3">
    <name type="scientific">Candidatus Merdivivens pullicola</name>
    <dbReference type="NCBI Taxonomy" id="2840872"/>
    <lineage>
        <taxon>Bacteria</taxon>
        <taxon>Pseudomonadati</taxon>
        <taxon>Bacteroidota</taxon>
        <taxon>Bacteroidia</taxon>
        <taxon>Bacteroidales</taxon>
        <taxon>Muribaculaceae</taxon>
        <taxon>Muribaculaceae incertae sedis</taxon>
        <taxon>Candidatus Merdivivens</taxon>
    </lineage>
</organism>
<dbReference type="AlphaFoldDB" id="A0A9D9NFU6"/>
<name>A0A9D9NFU6_9BACT</name>
<reference evidence="2" key="1">
    <citation type="submission" date="2020-10" db="EMBL/GenBank/DDBJ databases">
        <authorList>
            <person name="Gilroy R."/>
        </authorList>
    </citation>
    <scope>NUCLEOTIDE SEQUENCE</scope>
    <source>
        <strain evidence="2">B1-8020</strain>
    </source>
</reference>
<dbReference type="InterPro" id="IPR013783">
    <property type="entry name" value="Ig-like_fold"/>
</dbReference>
<gene>
    <name evidence="2" type="ORF">IAB81_01495</name>
</gene>
<evidence type="ECO:0000259" key="1">
    <source>
        <dbReference type="Pfam" id="PF13004"/>
    </source>
</evidence>
<accession>A0A9D9NFU6</accession>
<comment type="caution">
    <text evidence="2">The sequence shown here is derived from an EMBL/GenBank/DDBJ whole genome shotgun (WGS) entry which is preliminary data.</text>
</comment>
<dbReference type="CDD" id="cd14948">
    <property type="entry name" value="BACON"/>
    <property type="match status" value="1"/>
</dbReference>
<dbReference type="Pfam" id="PF13004">
    <property type="entry name" value="BACON"/>
    <property type="match status" value="1"/>
</dbReference>
<sequence>MKEELNYMLYTDTDKVVATPAGGVYEVAVRSNSDWTAELVSQDRNDWISLDTRTDSGQDDVIVITIDENTVAEDRVAAITVKAGTEAVSVSVVQKSSGSFSMDVLMANNYYGDQFSNGAGYVELDLRGGDLDYSGKPQGIAQIVKLALYIEMAADPERAQIQAGTYVLSDKNAGEEGTFFAEDDASGIWCYDQWGNISYSPLAENSTIRITSKSEDSYSIVGEFFTEAGDSYDWYYEGNIKLINANHLTTDKDGYTIMRYNDGGLVSASFQGDVDGFRAENGTVKYVFDVRTKSELTNFGFNIAFYRRTDWETYNPTHDQANIVGTYDLSASRGTDYSLEEGNVGLNGQPWGCYYYAVDNVKTVTHMVTGGTMTIARYDEDEYDIKFDLMGENAPGAGEESLGKYRYIGPLPFSEDTPKNYYVYTPMGVEASYVVSNTSRGIARYDIYLVNNATSHYGANAEYIQISLYSEAPRDAEGNVIDETEASVKGAISNIETGTYTMAYNSDFDTDPSDAKKFTWEMIHFTGFYPKGTSFTTWIDGKKTTLVPYSGTIEVVQNDDKSYNITIENMPAYNYETGVPAGIINVSSMNIVVD</sequence>
<dbReference type="EMBL" id="JADIMA010000016">
    <property type="protein sequence ID" value="MBO8472291.1"/>
    <property type="molecule type" value="Genomic_DNA"/>
</dbReference>
<evidence type="ECO:0000313" key="2">
    <source>
        <dbReference type="EMBL" id="MBO8472291.1"/>
    </source>
</evidence>
<dbReference type="InterPro" id="IPR024361">
    <property type="entry name" value="BACON"/>
</dbReference>
<dbReference type="Proteomes" id="UP000823604">
    <property type="component" value="Unassembled WGS sequence"/>
</dbReference>